<dbReference type="EMBL" id="JAUEPT010000057">
    <property type="protein sequence ID" value="KAK0436142.1"/>
    <property type="molecule type" value="Genomic_DNA"/>
</dbReference>
<keyword evidence="2" id="KW-1185">Reference proteome</keyword>
<accession>A0AA39MJ06</accession>
<evidence type="ECO:0000313" key="2">
    <source>
        <dbReference type="Proteomes" id="UP001175226"/>
    </source>
</evidence>
<proteinExistence type="predicted"/>
<dbReference type="InterPro" id="IPR036047">
    <property type="entry name" value="F-box-like_dom_sf"/>
</dbReference>
<dbReference type="AlphaFoldDB" id="A0AA39MJ06"/>
<organism evidence="1 2">
    <name type="scientific">Armillaria borealis</name>
    <dbReference type="NCBI Taxonomy" id="47425"/>
    <lineage>
        <taxon>Eukaryota</taxon>
        <taxon>Fungi</taxon>
        <taxon>Dikarya</taxon>
        <taxon>Basidiomycota</taxon>
        <taxon>Agaricomycotina</taxon>
        <taxon>Agaricomycetes</taxon>
        <taxon>Agaricomycetidae</taxon>
        <taxon>Agaricales</taxon>
        <taxon>Marasmiineae</taxon>
        <taxon>Physalacriaceae</taxon>
        <taxon>Armillaria</taxon>
    </lineage>
</organism>
<evidence type="ECO:0000313" key="1">
    <source>
        <dbReference type="EMBL" id="KAK0436142.1"/>
    </source>
</evidence>
<evidence type="ECO:0008006" key="3">
    <source>
        <dbReference type="Google" id="ProtNLM"/>
    </source>
</evidence>
<dbReference type="InterPro" id="IPR032675">
    <property type="entry name" value="LRR_dom_sf"/>
</dbReference>
<name>A0AA39MJ06_9AGAR</name>
<protein>
    <recommendedName>
        <fullName evidence="3">F-box domain-containing protein</fullName>
    </recommendedName>
</protein>
<dbReference type="SUPFAM" id="SSF81383">
    <property type="entry name" value="F-box domain"/>
    <property type="match status" value="1"/>
</dbReference>
<dbReference type="Proteomes" id="UP001175226">
    <property type="component" value="Unassembled WGS sequence"/>
</dbReference>
<dbReference type="Gene3D" id="3.80.10.10">
    <property type="entry name" value="Ribonuclease Inhibitor"/>
    <property type="match status" value="1"/>
</dbReference>
<sequence length="520" mass="59411">MPQLGDEYLIPAHVSMYLENNDAPHDIEMAYITKYLRDIGQSIDKADEDEKELSRALETLRKRRAAMLRTQSKLRSIISPLRRFPAEILSEIFQHTVEQDGYSVLNTSDGPWSLSRVSRHWRATALTCSGALWSNLYISIYGRHIHQTDPLSLVRTCLTRSRRHKISVYFDYPERVPIFEDKAKEIFQLLIDNCKRWQSLEISHQCLGIHSILGKARGRLRNLENLVIHRGPVRTSPITAFELAPRLRTVKIHGGIDVVLGPGNPSLISYEDYRSPPTTVLDSYFAVLRSCRQHLQTFTSLHVSVFQRLRAENPPIILPRLKHFRGSHEDLIESVTTPNLETFHLDNSHFVLANSLLNVRDLFIRSGCLGISKLTLSNNMITSHILDIMSLVPALAVLRFQFYYWGNRHAEGDIFRSMFQQMTDIDEVGTPKVVPNLREFSFAIVPPGQRKDPHFTPVLCFDGIFVDMVASRAKTLEKVEVRASIPSDNWSPVEVSVFESLLEDGMDISLKVLGPWDFSL</sequence>
<gene>
    <name evidence="1" type="ORF">EV421DRAFT_1981875</name>
</gene>
<dbReference type="SUPFAM" id="SSF52047">
    <property type="entry name" value="RNI-like"/>
    <property type="match status" value="1"/>
</dbReference>
<reference evidence="1" key="1">
    <citation type="submission" date="2023-06" db="EMBL/GenBank/DDBJ databases">
        <authorList>
            <consortium name="Lawrence Berkeley National Laboratory"/>
            <person name="Ahrendt S."/>
            <person name="Sahu N."/>
            <person name="Indic B."/>
            <person name="Wong-Bajracharya J."/>
            <person name="Merenyi Z."/>
            <person name="Ke H.-M."/>
            <person name="Monk M."/>
            <person name="Kocsube S."/>
            <person name="Drula E."/>
            <person name="Lipzen A."/>
            <person name="Balint B."/>
            <person name="Henrissat B."/>
            <person name="Andreopoulos B."/>
            <person name="Martin F.M."/>
            <person name="Harder C.B."/>
            <person name="Rigling D."/>
            <person name="Ford K.L."/>
            <person name="Foster G.D."/>
            <person name="Pangilinan J."/>
            <person name="Papanicolaou A."/>
            <person name="Barry K."/>
            <person name="LaButti K."/>
            <person name="Viragh M."/>
            <person name="Koriabine M."/>
            <person name="Yan M."/>
            <person name="Riley R."/>
            <person name="Champramary S."/>
            <person name="Plett K.L."/>
            <person name="Tsai I.J."/>
            <person name="Slot J."/>
            <person name="Sipos G."/>
            <person name="Plett J."/>
            <person name="Nagy L.G."/>
            <person name="Grigoriev I.V."/>
        </authorList>
    </citation>
    <scope>NUCLEOTIDE SEQUENCE</scope>
    <source>
        <strain evidence="1">FPL87.14</strain>
    </source>
</reference>
<comment type="caution">
    <text evidence="1">The sequence shown here is derived from an EMBL/GenBank/DDBJ whole genome shotgun (WGS) entry which is preliminary data.</text>
</comment>